<proteinExistence type="inferred from homology"/>
<keyword evidence="4" id="KW-1185">Reference proteome</keyword>
<gene>
    <name evidence="3" type="primary">thpR</name>
    <name evidence="3" type="ORF">PQ456_05610</name>
</gene>
<sequence>MGTQAGQERMFVALRIGQEAAESLSDWSASLHEKYNFRKWTHAQDLHITIQFLGDVWVEEIPPLQQAIAQIAAQTQSFALQIGSLDTFGLIEAPRVWWVHPEGDLQSLHILQQRIGQACTELGYVIDDRPYRPHITIARKYKGEIPFSELDHTFQLPPIGWQVTEIVLCKIRIGHQPSYENISTFPLVKE</sequence>
<evidence type="ECO:0000313" key="3">
    <source>
        <dbReference type="EMBL" id="WCT56997.1"/>
    </source>
</evidence>
<comment type="catalytic activity">
    <reaction evidence="2">
        <text>a 3'-end 2',3'-cyclophospho-ribonucleotide-RNA + H2O = a 3'-end 2'-phospho-ribonucleotide-RNA + H(+)</text>
        <dbReference type="Rhea" id="RHEA:11828"/>
        <dbReference type="Rhea" id="RHEA-COMP:10464"/>
        <dbReference type="Rhea" id="RHEA-COMP:17353"/>
        <dbReference type="ChEBI" id="CHEBI:15377"/>
        <dbReference type="ChEBI" id="CHEBI:15378"/>
        <dbReference type="ChEBI" id="CHEBI:83064"/>
        <dbReference type="ChEBI" id="CHEBI:173113"/>
        <dbReference type="EC" id="3.1.4.58"/>
    </reaction>
</comment>
<dbReference type="GO" id="GO:0004113">
    <property type="term" value="F:2',3'-cyclic-nucleotide 3'-phosphodiesterase activity"/>
    <property type="evidence" value="ECO:0007669"/>
    <property type="project" value="InterPro"/>
</dbReference>
<evidence type="ECO:0000256" key="2">
    <source>
        <dbReference type="HAMAP-Rule" id="MF_01940"/>
    </source>
</evidence>
<feature type="short sequence motif" description="HXTX 2" evidence="2">
    <location>
        <begin position="134"/>
        <end position="137"/>
    </location>
</feature>
<dbReference type="EMBL" id="CP117416">
    <property type="protein sequence ID" value="WCT56997.1"/>
    <property type="molecule type" value="Genomic_DNA"/>
</dbReference>
<dbReference type="KEGG" id="pka:PQ456_05610"/>
<name>A0AAX3M4D3_9BACL</name>
<dbReference type="PANTHER" id="PTHR35561:SF1">
    <property type="entry name" value="RNA 2',3'-CYCLIC PHOSPHODIESTERASE"/>
    <property type="match status" value="1"/>
</dbReference>
<organism evidence="3 4">
    <name type="scientific">Paenibacillus kyungheensis</name>
    <dbReference type="NCBI Taxonomy" id="1452732"/>
    <lineage>
        <taxon>Bacteria</taxon>
        <taxon>Bacillati</taxon>
        <taxon>Bacillota</taxon>
        <taxon>Bacilli</taxon>
        <taxon>Bacillales</taxon>
        <taxon>Paenibacillaceae</taxon>
        <taxon>Paenibacillus</taxon>
    </lineage>
</organism>
<dbReference type="HAMAP" id="MF_01940">
    <property type="entry name" value="RNA_CPDase"/>
    <property type="match status" value="1"/>
</dbReference>
<dbReference type="PANTHER" id="PTHR35561">
    <property type="entry name" value="RNA 2',3'-CYCLIC PHOSPHODIESTERASE"/>
    <property type="match status" value="1"/>
</dbReference>
<feature type="active site" description="Proton donor" evidence="2">
    <location>
        <position position="47"/>
    </location>
</feature>
<comment type="similarity">
    <text evidence="2">Belongs to the 2H phosphoesterase superfamily. ThpR family.</text>
</comment>
<feature type="short sequence motif" description="HXTX 1" evidence="2">
    <location>
        <begin position="47"/>
        <end position="50"/>
    </location>
</feature>
<reference evidence="3 4" key="1">
    <citation type="submission" date="2023-02" db="EMBL/GenBank/DDBJ databases">
        <title>Genome sequence of Paenibacillus kyungheensis KACC 18744.</title>
        <authorList>
            <person name="Kim S."/>
            <person name="Heo J."/>
            <person name="Kwon S.-W."/>
        </authorList>
    </citation>
    <scope>NUCLEOTIDE SEQUENCE [LARGE SCALE GENOMIC DNA]</scope>
    <source>
        <strain evidence="3 4">KACC 18744</strain>
    </source>
</reference>
<evidence type="ECO:0000313" key="4">
    <source>
        <dbReference type="Proteomes" id="UP001220509"/>
    </source>
</evidence>
<evidence type="ECO:0000256" key="1">
    <source>
        <dbReference type="ARBA" id="ARBA00022801"/>
    </source>
</evidence>
<feature type="active site" description="Proton acceptor" evidence="2">
    <location>
        <position position="134"/>
    </location>
</feature>
<accession>A0AAX3M4D3</accession>
<dbReference type="NCBIfam" id="TIGR02258">
    <property type="entry name" value="2_5_ligase"/>
    <property type="match status" value="1"/>
</dbReference>
<dbReference type="Pfam" id="PF13563">
    <property type="entry name" value="2_5_RNA_ligase2"/>
    <property type="match status" value="1"/>
</dbReference>
<dbReference type="Gene3D" id="3.90.1140.10">
    <property type="entry name" value="Cyclic phosphodiesterase"/>
    <property type="match status" value="1"/>
</dbReference>
<dbReference type="EC" id="3.1.4.58" evidence="2"/>
<keyword evidence="1 2" id="KW-0378">Hydrolase</keyword>
<dbReference type="InterPro" id="IPR009097">
    <property type="entry name" value="Cyclic_Pdiesterase"/>
</dbReference>
<dbReference type="GO" id="GO:0008664">
    <property type="term" value="F:RNA 2',3'-cyclic 3'-phosphodiesterase activity"/>
    <property type="evidence" value="ECO:0007669"/>
    <property type="project" value="UniProtKB-EC"/>
</dbReference>
<comment type="function">
    <text evidence="2">Hydrolyzes RNA 2',3'-cyclic phosphodiester to an RNA 2'-phosphomonoester.</text>
</comment>
<dbReference type="AlphaFoldDB" id="A0AAX3M4D3"/>
<dbReference type="SUPFAM" id="SSF55144">
    <property type="entry name" value="LigT-like"/>
    <property type="match status" value="1"/>
</dbReference>
<dbReference type="InterPro" id="IPR004175">
    <property type="entry name" value="RNA_CPDase"/>
</dbReference>
<dbReference type="Proteomes" id="UP001220509">
    <property type="component" value="Chromosome"/>
</dbReference>
<protein>
    <recommendedName>
        <fullName evidence="2">RNA 2',3'-cyclic phosphodiesterase</fullName>
        <shortName evidence="2">RNA 2',3'-CPDase</shortName>
        <ecNumber evidence="2">3.1.4.58</ecNumber>
    </recommendedName>
</protein>
<dbReference type="RefSeq" id="WP_273615256.1">
    <property type="nucleotide sequence ID" value="NZ_CP117416.1"/>
</dbReference>